<dbReference type="InterPro" id="IPR036770">
    <property type="entry name" value="Ankyrin_rpt-contain_sf"/>
</dbReference>
<evidence type="ECO:0000313" key="1">
    <source>
        <dbReference type="EMBL" id="CEO53209.1"/>
    </source>
</evidence>
<dbReference type="AlphaFoldDB" id="A0A0B7K7R0"/>
<reference evidence="1" key="1">
    <citation type="submission" date="2015-01" db="EMBL/GenBank/DDBJ databases">
        <authorList>
            <person name="Durling Mikael"/>
        </authorList>
    </citation>
    <scope>NUCLEOTIDE SEQUENCE</scope>
</reference>
<accession>A0A0B7K7R0</accession>
<dbReference type="EMBL" id="CDPU01000033">
    <property type="protein sequence ID" value="CEO53209.1"/>
    <property type="molecule type" value="Genomic_DNA"/>
</dbReference>
<gene>
    <name evidence="1" type="ORF">BN869_000009267_1</name>
</gene>
<name>A0A0B7K7R0_BIOOC</name>
<proteinExistence type="predicted"/>
<protein>
    <submittedName>
        <fullName evidence="1">Uncharacterized protein</fullName>
    </submittedName>
</protein>
<dbReference type="Gene3D" id="1.25.40.20">
    <property type="entry name" value="Ankyrin repeat-containing domain"/>
    <property type="match status" value="1"/>
</dbReference>
<organism evidence="1">
    <name type="scientific">Bionectria ochroleuca</name>
    <name type="common">Gliocladium roseum</name>
    <dbReference type="NCBI Taxonomy" id="29856"/>
    <lineage>
        <taxon>Eukaryota</taxon>
        <taxon>Fungi</taxon>
        <taxon>Dikarya</taxon>
        <taxon>Ascomycota</taxon>
        <taxon>Pezizomycotina</taxon>
        <taxon>Sordariomycetes</taxon>
        <taxon>Hypocreomycetidae</taxon>
        <taxon>Hypocreales</taxon>
        <taxon>Bionectriaceae</taxon>
        <taxon>Clonostachys</taxon>
    </lineage>
</organism>
<sequence length="252" mass="27099">MAACKTCNEALVFRLDGDDDENDMQVPDDLELRCGCHFHWSCLLDQAQTVALALKCPCCGTYLPENEAGPSSTNPLLPTAGTAILARYTNEGGVDPSLDILPSITEEAYLASHPETQPARAFHVMCGEGDPEAIVELLSSLSETDDEEELGILSVLRYQDPLAGMKSALHLAVERGQQEVAMLLLWLCSTANTESFPEASRQIVQSAGLGRLSVGSDGDIRGLRDSRGLTAVELARQAQGPWAGFFESGLFL</sequence>